<gene>
    <name evidence="2" type="ORF">ACFSF0_12165</name>
</gene>
<dbReference type="InterPro" id="IPR028973">
    <property type="entry name" value="PhnB-like"/>
</dbReference>
<feature type="domain" description="PhnB-like" evidence="1">
    <location>
        <begin position="2"/>
        <end position="144"/>
    </location>
</feature>
<dbReference type="CDD" id="cd06588">
    <property type="entry name" value="PhnB_like"/>
    <property type="match status" value="1"/>
</dbReference>
<sequence length="153" mass="16273">MQFVPYLNFDGTCAEAMAFYAKLFGGQIVYQGTFGEMPAGADMPPLPEAAKNRIMHAHLQVGAQAIMASDTMPNAPGVDLEACGGGYKKPQGMWVSIGVDSQGEGQRVFDGLAQGGQVTMPFAATFWSPGFGMVTDRFGTPWMVNVVSEPPKS</sequence>
<proteinExistence type="predicted"/>
<dbReference type="SUPFAM" id="SSF54593">
    <property type="entry name" value="Glyoxalase/Bleomycin resistance protein/Dihydroxybiphenyl dioxygenase"/>
    <property type="match status" value="1"/>
</dbReference>
<evidence type="ECO:0000313" key="2">
    <source>
        <dbReference type="EMBL" id="MFD1711366.1"/>
    </source>
</evidence>
<dbReference type="Proteomes" id="UP001597304">
    <property type="component" value="Unassembled WGS sequence"/>
</dbReference>
<name>A0ABW4KVW1_9BURK</name>
<accession>A0ABW4KVW1</accession>
<protein>
    <submittedName>
        <fullName evidence="2">VOC family protein</fullName>
    </submittedName>
</protein>
<evidence type="ECO:0000313" key="3">
    <source>
        <dbReference type="Proteomes" id="UP001597304"/>
    </source>
</evidence>
<keyword evidence="3" id="KW-1185">Reference proteome</keyword>
<dbReference type="InterPro" id="IPR029068">
    <property type="entry name" value="Glyas_Bleomycin-R_OHBP_Dase"/>
</dbReference>
<dbReference type="Pfam" id="PF06983">
    <property type="entry name" value="3-dmu-9_3-mt"/>
    <property type="match status" value="1"/>
</dbReference>
<dbReference type="EMBL" id="JBHUEJ010000024">
    <property type="protein sequence ID" value="MFD1711366.1"/>
    <property type="molecule type" value="Genomic_DNA"/>
</dbReference>
<dbReference type="Gene3D" id="3.10.180.10">
    <property type="entry name" value="2,3-Dihydroxybiphenyl 1,2-Dioxygenase, domain 1"/>
    <property type="match status" value="1"/>
</dbReference>
<dbReference type="RefSeq" id="WP_147913841.1">
    <property type="nucleotide sequence ID" value="NZ_JBHUEJ010000024.1"/>
</dbReference>
<organism evidence="2 3">
    <name type="scientific">Ottowia flava</name>
    <dbReference type="NCBI Taxonomy" id="2675430"/>
    <lineage>
        <taxon>Bacteria</taxon>
        <taxon>Pseudomonadati</taxon>
        <taxon>Pseudomonadota</taxon>
        <taxon>Betaproteobacteria</taxon>
        <taxon>Burkholderiales</taxon>
        <taxon>Comamonadaceae</taxon>
        <taxon>Ottowia</taxon>
    </lineage>
</organism>
<dbReference type="PANTHER" id="PTHR33990:SF1">
    <property type="entry name" value="PROTEIN YJDN"/>
    <property type="match status" value="1"/>
</dbReference>
<dbReference type="PANTHER" id="PTHR33990">
    <property type="entry name" value="PROTEIN YJDN-RELATED"/>
    <property type="match status" value="1"/>
</dbReference>
<comment type="caution">
    <text evidence="2">The sequence shown here is derived from an EMBL/GenBank/DDBJ whole genome shotgun (WGS) entry which is preliminary data.</text>
</comment>
<reference evidence="3" key="1">
    <citation type="journal article" date="2019" name="Int. J. Syst. Evol. Microbiol.">
        <title>The Global Catalogue of Microorganisms (GCM) 10K type strain sequencing project: providing services to taxonomists for standard genome sequencing and annotation.</title>
        <authorList>
            <consortium name="The Broad Institute Genomics Platform"/>
            <consortium name="The Broad Institute Genome Sequencing Center for Infectious Disease"/>
            <person name="Wu L."/>
            <person name="Ma J."/>
        </authorList>
    </citation>
    <scope>NUCLEOTIDE SEQUENCE [LARGE SCALE GENOMIC DNA]</scope>
    <source>
        <strain evidence="3">LMG 29247</strain>
    </source>
</reference>
<evidence type="ECO:0000259" key="1">
    <source>
        <dbReference type="Pfam" id="PF06983"/>
    </source>
</evidence>